<accession>A0A926F8C8</accession>
<sequence>MNKYLMIIIAAACLSLSSCTQCSTSTTDEEEPTYKSQSYKLVEKHINEMATNPWDKSVYLEIRDKQISMLKKNSERMSASTLLETEYSKLLVRDANTILHSGCVASNSHSLFKSLFDELKAYPQVPGLDDIKTLKKLHDDAESFTQTAVGRQSVSSYRTSYDKSHETTKMAEAKKFLGNSKIKCIAIRKKMENLSQSSAYESRRKAYCQSVVSFYLQCTNPAKSELNAAKANLGVYNGDTSSWKEQLEEHYKELNKKDDE</sequence>
<evidence type="ECO:0000313" key="3">
    <source>
        <dbReference type="Proteomes" id="UP000651085"/>
    </source>
</evidence>
<dbReference type="PROSITE" id="PS51257">
    <property type="entry name" value="PROKAR_LIPOPROTEIN"/>
    <property type="match status" value="1"/>
</dbReference>
<evidence type="ECO:0008006" key="4">
    <source>
        <dbReference type="Google" id="ProtNLM"/>
    </source>
</evidence>
<dbReference type="RefSeq" id="WP_262434885.1">
    <property type="nucleotide sequence ID" value="NZ_JACRTF010000001.1"/>
</dbReference>
<organism evidence="2 3">
    <name type="scientific">Jilunia laotingensis</name>
    <dbReference type="NCBI Taxonomy" id="2763675"/>
    <lineage>
        <taxon>Bacteria</taxon>
        <taxon>Pseudomonadati</taxon>
        <taxon>Bacteroidota</taxon>
        <taxon>Bacteroidia</taxon>
        <taxon>Bacteroidales</taxon>
        <taxon>Bacteroidaceae</taxon>
        <taxon>Jilunia</taxon>
    </lineage>
</organism>
<protein>
    <recommendedName>
        <fullName evidence="4">Lipoprotein</fullName>
    </recommendedName>
</protein>
<reference evidence="2" key="1">
    <citation type="submission" date="2020-08" db="EMBL/GenBank/DDBJ databases">
        <title>Genome public.</title>
        <authorList>
            <person name="Liu C."/>
            <person name="Sun Q."/>
        </authorList>
    </citation>
    <scope>NUCLEOTIDE SEQUENCE</scope>
    <source>
        <strain evidence="2">N12</strain>
    </source>
</reference>
<proteinExistence type="predicted"/>
<feature type="chain" id="PRO_5038604266" description="Lipoprotein" evidence="1">
    <location>
        <begin position="23"/>
        <end position="260"/>
    </location>
</feature>
<dbReference type="Proteomes" id="UP000651085">
    <property type="component" value="Unassembled WGS sequence"/>
</dbReference>
<keyword evidence="3" id="KW-1185">Reference proteome</keyword>
<gene>
    <name evidence="2" type="ORF">H8744_11070</name>
</gene>
<comment type="caution">
    <text evidence="2">The sequence shown here is derived from an EMBL/GenBank/DDBJ whole genome shotgun (WGS) entry which is preliminary data.</text>
</comment>
<dbReference type="AlphaFoldDB" id="A0A926F8C8"/>
<evidence type="ECO:0000256" key="1">
    <source>
        <dbReference type="SAM" id="SignalP"/>
    </source>
</evidence>
<keyword evidence="1" id="KW-0732">Signal</keyword>
<evidence type="ECO:0000313" key="2">
    <source>
        <dbReference type="EMBL" id="MBC8593779.1"/>
    </source>
</evidence>
<feature type="signal peptide" evidence="1">
    <location>
        <begin position="1"/>
        <end position="22"/>
    </location>
</feature>
<dbReference type="EMBL" id="JACRTF010000001">
    <property type="protein sequence ID" value="MBC8593779.1"/>
    <property type="molecule type" value="Genomic_DNA"/>
</dbReference>
<name>A0A926F8C8_9BACT</name>